<comment type="similarity">
    <text evidence="2">Belongs to the SusD family.</text>
</comment>
<keyword evidence="4" id="KW-0472">Membrane</keyword>
<dbReference type="HOGENOM" id="CLU_015553_0_3_10"/>
<keyword evidence="3 6" id="KW-0732">Signal</keyword>
<dbReference type="Pfam" id="PF14322">
    <property type="entry name" value="SusD-like_3"/>
    <property type="match status" value="1"/>
</dbReference>
<evidence type="ECO:0000313" key="9">
    <source>
        <dbReference type="EMBL" id="EGN58196.1"/>
    </source>
</evidence>
<feature type="chain" id="PRO_5003380873" evidence="6">
    <location>
        <begin position="21"/>
        <end position="678"/>
    </location>
</feature>
<proteinExistence type="inferred from homology"/>
<evidence type="ECO:0000313" key="10">
    <source>
        <dbReference type="Proteomes" id="UP000002772"/>
    </source>
</evidence>
<dbReference type="InterPro" id="IPR011990">
    <property type="entry name" value="TPR-like_helical_dom_sf"/>
</dbReference>
<sequence>MKKHIFLVGAVATLFTGLFATSSCSFLDQDDNFNAIFKEDSIFHSAQNANGYLYYTPTMFPDPGNIWGSSWTPGETASDEICVRWQTSEFWGAQFTVGNVNSENVPNWSLWYQMYKVINRCNRMLANVDKVGDMKEGDRTEYKAMVHFLRGYAYYNLLMNWGPCLIVGDEIVSTSEGAEYYDRERSTMDESIDYICNEFAQSLKGLKKPQDQSTAYFGRPTKGTALALIARLRLIQASPTFNGGIYAKRCFGSWQRKSDGTYYVNQTYDPKRWAVAAAAAQQVIDMGYYRLHTVEKNKDNPYPLDESVPTAAFPDGAGDIDPYHSFADMFNGEDMAKVNREFIWAEESSSPVLTYTKHSFPVNYGGWGGMSIPQRVIDCFLMKDGKKPSESPLYKDDLSEKATTKTYGDCKFASGTPMMYENRSARFYASIGFPGRIWQMNSCTDGNYNNQTFWYSTDDTKAGKNAAGNNPNDYNVTGYVPFKYIHPDDSWHGKDGAATISKPFPIIRYAEVLLEYCEATNHVTGSEQVQTWDSNGNLVDVTVTHNTDEMAKQFNMIRYRVGLPGVDAATLASEDAFDAVIKNERQCELFDEGYRYFDTRRWGTYFTDDAESFNWRGLNVYASGNINGKKDGEFFSLVSINEQNIRDRKALMRMVFLPLKHSELLKSPKMDQNPGWSR</sequence>
<evidence type="ECO:0000256" key="1">
    <source>
        <dbReference type="ARBA" id="ARBA00004442"/>
    </source>
</evidence>
<organism evidence="9 10">
    <name type="scientific">Hallella multisaccharivorax DSM 17128</name>
    <dbReference type="NCBI Taxonomy" id="688246"/>
    <lineage>
        <taxon>Bacteria</taxon>
        <taxon>Pseudomonadati</taxon>
        <taxon>Bacteroidota</taxon>
        <taxon>Bacteroidia</taxon>
        <taxon>Bacteroidales</taxon>
        <taxon>Prevotellaceae</taxon>
        <taxon>Hallella</taxon>
    </lineage>
</organism>
<feature type="signal peptide" evidence="6">
    <location>
        <begin position="1"/>
        <end position="20"/>
    </location>
</feature>
<dbReference type="STRING" id="688246.Premu_2850"/>
<evidence type="ECO:0000256" key="2">
    <source>
        <dbReference type="ARBA" id="ARBA00006275"/>
    </source>
</evidence>
<evidence type="ECO:0000259" key="8">
    <source>
        <dbReference type="Pfam" id="PF14322"/>
    </source>
</evidence>
<protein>
    <submittedName>
        <fullName evidence="9">RagB/SusD domain-containing protein</fullName>
    </submittedName>
</protein>
<keyword evidence="5" id="KW-0998">Cell outer membrane</keyword>
<feature type="domain" description="SusD-like N-terminal" evidence="8">
    <location>
        <begin position="93"/>
        <end position="234"/>
    </location>
</feature>
<feature type="domain" description="RagB/SusD" evidence="7">
    <location>
        <begin position="360"/>
        <end position="676"/>
    </location>
</feature>
<dbReference type="AlphaFoldDB" id="F8N5N8"/>
<evidence type="ECO:0000259" key="7">
    <source>
        <dbReference type="Pfam" id="PF07980"/>
    </source>
</evidence>
<dbReference type="eggNOG" id="COG0614">
    <property type="taxonomic scope" value="Bacteria"/>
</dbReference>
<dbReference type="Proteomes" id="UP000002772">
    <property type="component" value="Unassembled WGS sequence"/>
</dbReference>
<dbReference type="InterPro" id="IPR033985">
    <property type="entry name" value="SusD-like_N"/>
</dbReference>
<dbReference type="EMBL" id="GL945017">
    <property type="protein sequence ID" value="EGN58196.1"/>
    <property type="molecule type" value="Genomic_DNA"/>
</dbReference>
<dbReference type="PROSITE" id="PS51257">
    <property type="entry name" value="PROKAR_LIPOPROTEIN"/>
    <property type="match status" value="1"/>
</dbReference>
<dbReference type="Pfam" id="PF07980">
    <property type="entry name" value="SusD_RagB"/>
    <property type="match status" value="1"/>
</dbReference>
<dbReference type="RefSeq" id="WP_007576238.1">
    <property type="nucleotide sequence ID" value="NZ_BPTS01000002.1"/>
</dbReference>
<dbReference type="GO" id="GO:0009279">
    <property type="term" value="C:cell outer membrane"/>
    <property type="evidence" value="ECO:0007669"/>
    <property type="project" value="UniProtKB-SubCell"/>
</dbReference>
<keyword evidence="10" id="KW-1185">Reference proteome</keyword>
<evidence type="ECO:0000256" key="5">
    <source>
        <dbReference type="ARBA" id="ARBA00023237"/>
    </source>
</evidence>
<name>F8N5N8_9BACT</name>
<gene>
    <name evidence="9" type="ORF">Premu_2850</name>
</gene>
<dbReference type="InterPro" id="IPR012944">
    <property type="entry name" value="SusD_RagB_dom"/>
</dbReference>
<dbReference type="Gene3D" id="1.25.40.390">
    <property type="match status" value="1"/>
</dbReference>
<dbReference type="OrthoDB" id="724176at2"/>
<evidence type="ECO:0000256" key="3">
    <source>
        <dbReference type="ARBA" id="ARBA00022729"/>
    </source>
</evidence>
<evidence type="ECO:0000256" key="4">
    <source>
        <dbReference type="ARBA" id="ARBA00023136"/>
    </source>
</evidence>
<dbReference type="SUPFAM" id="SSF48452">
    <property type="entry name" value="TPR-like"/>
    <property type="match status" value="1"/>
</dbReference>
<evidence type="ECO:0000256" key="6">
    <source>
        <dbReference type="SAM" id="SignalP"/>
    </source>
</evidence>
<reference evidence="10" key="1">
    <citation type="journal article" date="2011" name="Stand. Genomic Sci.">
        <title>Non-contiguous finished genome sequence of the opportunistic oral pathogen Prevotella multisaccharivorax type strain (PPPA20).</title>
        <authorList>
            <person name="Pati A."/>
            <person name="Gronow S."/>
            <person name="Lu M."/>
            <person name="Lapidus A."/>
            <person name="Nolan M."/>
            <person name="Lucas S."/>
            <person name="Hammon N."/>
            <person name="Deshpande S."/>
            <person name="Cheng J.F."/>
            <person name="Tapia R."/>
            <person name="Han C."/>
            <person name="Goodwin L."/>
            <person name="Pitluck S."/>
            <person name="Liolios K."/>
            <person name="Pagani I."/>
            <person name="Mavromatis K."/>
            <person name="Mikhailova N."/>
            <person name="Huntemann M."/>
            <person name="Chen A."/>
            <person name="Palaniappan K."/>
            <person name="Land M."/>
            <person name="Hauser L."/>
            <person name="Detter J.C."/>
            <person name="Brambilla E.M."/>
            <person name="Rohde M."/>
            <person name="Goker M."/>
            <person name="Woyke T."/>
            <person name="Bristow J."/>
            <person name="Eisen J.A."/>
            <person name="Markowitz V."/>
            <person name="Hugenholtz P."/>
            <person name="Kyrpides N.C."/>
            <person name="Klenk H.P."/>
            <person name="Ivanova N."/>
        </authorList>
    </citation>
    <scope>NUCLEOTIDE SEQUENCE [LARGE SCALE GENOMIC DNA]</scope>
    <source>
        <strain evidence="10">DSM 17128</strain>
    </source>
</reference>
<accession>F8N5N8</accession>
<comment type="subcellular location">
    <subcellularLocation>
        <location evidence="1">Cell outer membrane</location>
    </subcellularLocation>
</comment>